<evidence type="ECO:0000313" key="1">
    <source>
        <dbReference type="EMBL" id="KKM17066.1"/>
    </source>
</evidence>
<organism evidence="1">
    <name type="scientific">marine sediment metagenome</name>
    <dbReference type="NCBI Taxonomy" id="412755"/>
    <lineage>
        <taxon>unclassified sequences</taxon>
        <taxon>metagenomes</taxon>
        <taxon>ecological metagenomes</taxon>
    </lineage>
</organism>
<accession>A0A0F9HP59</accession>
<comment type="caution">
    <text evidence="1">The sequence shown here is derived from an EMBL/GenBank/DDBJ whole genome shotgun (WGS) entry which is preliminary data.</text>
</comment>
<name>A0A0F9HP59_9ZZZZ</name>
<proteinExistence type="predicted"/>
<dbReference type="EMBL" id="LAZR01014532">
    <property type="protein sequence ID" value="KKM17066.1"/>
    <property type="molecule type" value="Genomic_DNA"/>
</dbReference>
<sequence length="43" mass="4920">MAKDKKEDKVYLKCPKCGDLRSPEVAATDIYHAICDECELPYE</sequence>
<reference evidence="1" key="1">
    <citation type="journal article" date="2015" name="Nature">
        <title>Complex archaea that bridge the gap between prokaryotes and eukaryotes.</title>
        <authorList>
            <person name="Spang A."/>
            <person name="Saw J.H."/>
            <person name="Jorgensen S.L."/>
            <person name="Zaremba-Niedzwiedzka K."/>
            <person name="Martijn J."/>
            <person name="Lind A.E."/>
            <person name="van Eijk R."/>
            <person name="Schleper C."/>
            <person name="Guy L."/>
            <person name="Ettema T.J."/>
        </authorList>
    </citation>
    <scope>NUCLEOTIDE SEQUENCE</scope>
</reference>
<dbReference type="AlphaFoldDB" id="A0A0F9HP59"/>
<protein>
    <submittedName>
        <fullName evidence="1">Uncharacterized protein</fullName>
    </submittedName>
</protein>
<gene>
    <name evidence="1" type="ORF">LCGC14_1679450</name>
</gene>